<evidence type="ECO:0000313" key="14">
    <source>
        <dbReference type="Proteomes" id="UP000460298"/>
    </source>
</evidence>
<dbReference type="EC" id="4.3.2.10" evidence="11"/>
<dbReference type="InterPro" id="IPR004651">
    <property type="entry name" value="HisF"/>
</dbReference>
<comment type="pathway">
    <text evidence="2 11">Amino-acid biosynthesis; L-histidine biosynthesis; L-histidine from 5-phospho-alpha-D-ribose 1-diphosphate: step 5/9.</text>
</comment>
<dbReference type="UniPathway" id="UPA00031">
    <property type="reaction ID" value="UER00010"/>
</dbReference>
<dbReference type="NCBIfam" id="TIGR00735">
    <property type="entry name" value="hisF"/>
    <property type="match status" value="1"/>
</dbReference>
<dbReference type="AlphaFoldDB" id="A0A833M3A2"/>
<evidence type="ECO:0000256" key="11">
    <source>
        <dbReference type="HAMAP-Rule" id="MF_01013"/>
    </source>
</evidence>
<dbReference type="GO" id="GO:0016829">
    <property type="term" value="F:lyase activity"/>
    <property type="evidence" value="ECO:0007669"/>
    <property type="project" value="UniProtKB-KW"/>
</dbReference>
<dbReference type="GO" id="GO:0000105">
    <property type="term" value="P:L-histidine biosynthetic process"/>
    <property type="evidence" value="ECO:0007669"/>
    <property type="project" value="UniProtKB-UniRule"/>
</dbReference>
<evidence type="ECO:0000256" key="3">
    <source>
        <dbReference type="ARBA" id="ARBA00009667"/>
    </source>
</evidence>
<accession>A0A833M3A2</accession>
<comment type="catalytic activity">
    <reaction evidence="10 11">
        <text>5-[(5-phospho-1-deoxy-D-ribulos-1-ylimino)methylamino]-1-(5-phospho-beta-D-ribosyl)imidazole-4-carboxamide + L-glutamine = D-erythro-1-(imidazol-4-yl)glycerol 3-phosphate + 5-amino-1-(5-phospho-beta-D-ribosyl)imidazole-4-carboxamide + L-glutamate + H(+)</text>
        <dbReference type="Rhea" id="RHEA:24793"/>
        <dbReference type="ChEBI" id="CHEBI:15378"/>
        <dbReference type="ChEBI" id="CHEBI:29985"/>
        <dbReference type="ChEBI" id="CHEBI:58278"/>
        <dbReference type="ChEBI" id="CHEBI:58359"/>
        <dbReference type="ChEBI" id="CHEBI:58475"/>
        <dbReference type="ChEBI" id="CHEBI:58525"/>
        <dbReference type="EC" id="4.3.2.10"/>
    </reaction>
</comment>
<dbReference type="GO" id="GO:0000107">
    <property type="term" value="F:imidazoleglycerol-phosphate synthase activity"/>
    <property type="evidence" value="ECO:0007669"/>
    <property type="project" value="UniProtKB-UniRule"/>
</dbReference>
<evidence type="ECO:0000256" key="2">
    <source>
        <dbReference type="ARBA" id="ARBA00005091"/>
    </source>
</evidence>
<evidence type="ECO:0000313" key="13">
    <source>
        <dbReference type="EMBL" id="KAB2934737.1"/>
    </source>
</evidence>
<name>A0A833M3A2_9LEPT</name>
<keyword evidence="7 11" id="KW-0368">Histidine biosynthesis</keyword>
<organism evidence="13 14">
    <name type="scientific">Leptonema illini</name>
    <dbReference type="NCBI Taxonomy" id="183"/>
    <lineage>
        <taxon>Bacteria</taxon>
        <taxon>Pseudomonadati</taxon>
        <taxon>Spirochaetota</taxon>
        <taxon>Spirochaetia</taxon>
        <taxon>Leptospirales</taxon>
        <taxon>Leptospiraceae</taxon>
        <taxon>Leptonema</taxon>
    </lineage>
</organism>
<evidence type="ECO:0000256" key="9">
    <source>
        <dbReference type="ARBA" id="ARBA00025475"/>
    </source>
</evidence>
<dbReference type="FunFam" id="3.20.20.70:FF:000006">
    <property type="entry name" value="Imidazole glycerol phosphate synthase subunit HisF"/>
    <property type="match status" value="1"/>
</dbReference>
<dbReference type="InterPro" id="IPR011060">
    <property type="entry name" value="RibuloseP-bd_barrel"/>
</dbReference>
<evidence type="ECO:0000256" key="12">
    <source>
        <dbReference type="RuleBase" id="RU003657"/>
    </source>
</evidence>
<dbReference type="Proteomes" id="UP000460298">
    <property type="component" value="Unassembled WGS sequence"/>
</dbReference>
<dbReference type="EMBL" id="WBUI01000002">
    <property type="protein sequence ID" value="KAB2934737.1"/>
    <property type="molecule type" value="Genomic_DNA"/>
</dbReference>
<reference evidence="13 14" key="1">
    <citation type="submission" date="2019-10" db="EMBL/GenBank/DDBJ databases">
        <title>Extracellular Electron Transfer in a Candidatus Methanoperedens spp. Enrichment Culture.</title>
        <authorList>
            <person name="Berger S."/>
            <person name="Rangel Shaw D."/>
            <person name="Berben T."/>
            <person name="In 'T Zandt M."/>
            <person name="Frank J."/>
            <person name="Reimann J."/>
            <person name="Jetten M.S.M."/>
            <person name="Welte C.U."/>
        </authorList>
    </citation>
    <scope>NUCLEOTIDE SEQUENCE [LARGE SCALE GENOMIC DNA]</scope>
    <source>
        <strain evidence="13">SB12</strain>
    </source>
</reference>
<evidence type="ECO:0000256" key="8">
    <source>
        <dbReference type="ARBA" id="ARBA00023239"/>
    </source>
</evidence>
<comment type="subcellular location">
    <subcellularLocation>
        <location evidence="1 11">Cytoplasm</location>
    </subcellularLocation>
</comment>
<evidence type="ECO:0000256" key="5">
    <source>
        <dbReference type="ARBA" id="ARBA00022490"/>
    </source>
</evidence>
<evidence type="ECO:0000256" key="4">
    <source>
        <dbReference type="ARBA" id="ARBA00011152"/>
    </source>
</evidence>
<evidence type="ECO:0000256" key="1">
    <source>
        <dbReference type="ARBA" id="ARBA00004496"/>
    </source>
</evidence>
<keyword evidence="5 11" id="KW-0963">Cytoplasm</keyword>
<dbReference type="SUPFAM" id="SSF51366">
    <property type="entry name" value="Ribulose-phoshate binding barrel"/>
    <property type="match status" value="1"/>
</dbReference>
<feature type="active site" evidence="11">
    <location>
        <position position="130"/>
    </location>
</feature>
<keyword evidence="6 11" id="KW-0028">Amino-acid biosynthesis</keyword>
<dbReference type="PANTHER" id="PTHR21235:SF2">
    <property type="entry name" value="IMIDAZOLE GLYCEROL PHOSPHATE SYNTHASE HISHF"/>
    <property type="match status" value="1"/>
</dbReference>
<comment type="caution">
    <text evidence="13">The sequence shown here is derived from an EMBL/GenBank/DDBJ whole genome shotgun (WGS) entry which is preliminary data.</text>
</comment>
<dbReference type="InterPro" id="IPR006062">
    <property type="entry name" value="His_biosynth"/>
</dbReference>
<keyword evidence="8 11" id="KW-0456">Lyase</keyword>
<dbReference type="HAMAP" id="MF_01013">
    <property type="entry name" value="HisF"/>
    <property type="match status" value="1"/>
</dbReference>
<dbReference type="InterPro" id="IPR013785">
    <property type="entry name" value="Aldolase_TIM"/>
</dbReference>
<dbReference type="Gene3D" id="3.20.20.70">
    <property type="entry name" value="Aldolase class I"/>
    <property type="match status" value="1"/>
</dbReference>
<gene>
    <name evidence="11 13" type="primary">hisF</name>
    <name evidence="13" type="ORF">F9K24_02885</name>
</gene>
<dbReference type="GO" id="GO:0005737">
    <property type="term" value="C:cytoplasm"/>
    <property type="evidence" value="ECO:0007669"/>
    <property type="project" value="UniProtKB-SubCell"/>
</dbReference>
<comment type="subunit">
    <text evidence="4 11">Heterodimer of HisH and HisF.</text>
</comment>
<protein>
    <recommendedName>
        <fullName evidence="11">Imidazole glycerol phosphate synthase subunit HisF</fullName>
        <ecNumber evidence="11">4.3.2.10</ecNumber>
    </recommendedName>
    <alternativeName>
        <fullName evidence="11">IGP synthase cyclase subunit</fullName>
    </alternativeName>
    <alternativeName>
        <fullName evidence="11">IGP synthase subunit HisF</fullName>
    </alternativeName>
    <alternativeName>
        <fullName evidence="11">ImGP synthase subunit HisF</fullName>
        <shortName evidence="11">IGPS subunit HisF</shortName>
    </alternativeName>
</protein>
<comment type="similarity">
    <text evidence="3 11 12">Belongs to the HisA/HisF family.</text>
</comment>
<evidence type="ECO:0000256" key="10">
    <source>
        <dbReference type="ARBA" id="ARBA00047838"/>
    </source>
</evidence>
<evidence type="ECO:0000256" key="6">
    <source>
        <dbReference type="ARBA" id="ARBA00022605"/>
    </source>
</evidence>
<dbReference type="CDD" id="cd04731">
    <property type="entry name" value="HisF"/>
    <property type="match status" value="1"/>
</dbReference>
<evidence type="ECO:0000256" key="7">
    <source>
        <dbReference type="ARBA" id="ARBA00023102"/>
    </source>
</evidence>
<dbReference type="Pfam" id="PF00977">
    <property type="entry name" value="His_biosynth"/>
    <property type="match status" value="1"/>
</dbReference>
<dbReference type="InterPro" id="IPR050064">
    <property type="entry name" value="IGPS_HisA/HisF"/>
</dbReference>
<comment type="function">
    <text evidence="9 11">IGPS catalyzes the conversion of PRFAR and glutamine to IGP, AICAR and glutamate. The HisF subunit catalyzes the cyclization activity that produces IGP and AICAR from PRFAR using the ammonia provided by the HisH subunit.</text>
</comment>
<feature type="active site" evidence="11">
    <location>
        <position position="11"/>
    </location>
</feature>
<sequence>MLAVRVIPCLDIKDGRVVKGVNFVDLRDAGDPVENAIFYAEQGADELTFLDITASSDRRDIVRHLVEEVADHIFIPFAVGGGIRTVSDVENLLLAGADKVSINTAAFENPAVLSESAARFGSQCIVCAIDARWNGQMFEVFLHGGRTATGRSAVDWAREAADRGAGEILLTSMDRDGTRDGYDLPLTQAIVKSVSVPVIASGGAGNPDHLVEACLAGGAQAALAASIFHFRQYSIAEVKEKMQEAGLPVRWNFSRDGLEYLYHLEKGK</sequence>
<proteinExistence type="inferred from homology"/>
<dbReference type="PANTHER" id="PTHR21235">
    <property type="entry name" value="IMIDAZOLE GLYCEROL PHOSPHATE SYNTHASE SUBUNIT HISF/H IGP SYNTHASE SUBUNIT HISF/H"/>
    <property type="match status" value="1"/>
</dbReference>